<dbReference type="PATRIC" id="fig|1217721.7.peg.2624"/>
<dbReference type="PROSITE" id="PS51257">
    <property type="entry name" value="PROKAR_LIPOPROTEIN"/>
    <property type="match status" value="1"/>
</dbReference>
<keyword evidence="4" id="KW-1185">Reference proteome</keyword>
<dbReference type="Proteomes" id="UP000027987">
    <property type="component" value="Chromosome"/>
</dbReference>
<keyword evidence="2" id="KW-1133">Transmembrane helix</keyword>
<evidence type="ECO:0000256" key="1">
    <source>
        <dbReference type="SAM" id="MobiDB-lite"/>
    </source>
</evidence>
<name>A0A075K7F2_9GAMM</name>
<organism evidence="3 4">
    <name type="scientific">Dyella japonica A8</name>
    <dbReference type="NCBI Taxonomy" id="1217721"/>
    <lineage>
        <taxon>Bacteria</taxon>
        <taxon>Pseudomonadati</taxon>
        <taxon>Pseudomonadota</taxon>
        <taxon>Gammaproteobacteria</taxon>
        <taxon>Lysobacterales</taxon>
        <taxon>Rhodanobacteraceae</taxon>
        <taxon>Dyella</taxon>
    </lineage>
</organism>
<evidence type="ECO:0000313" key="3">
    <source>
        <dbReference type="EMBL" id="AIF48068.1"/>
    </source>
</evidence>
<feature type="transmembrane region" description="Helical" evidence="2">
    <location>
        <begin position="20"/>
        <end position="40"/>
    </location>
</feature>
<dbReference type="KEGG" id="dja:HY57_12745"/>
<dbReference type="OrthoDB" id="5958915at2"/>
<accession>A0A075K7F2</accession>
<feature type="region of interest" description="Disordered" evidence="1">
    <location>
        <begin position="51"/>
        <end position="71"/>
    </location>
</feature>
<evidence type="ECO:0000256" key="2">
    <source>
        <dbReference type="SAM" id="Phobius"/>
    </source>
</evidence>
<dbReference type="HOGENOM" id="CLU_2733574_0_0_6"/>
<dbReference type="STRING" id="1217721.HY57_12745"/>
<reference evidence="3 4" key="1">
    <citation type="submission" date="2014-07" db="EMBL/GenBank/DDBJ databases">
        <title>Complete Genome Sequence of Dyella japonica Strain A8 Isolated from Malaysian Tropical Soil.</title>
        <authorList>
            <person name="Hui R.K.H."/>
            <person name="Chen J.-W."/>
            <person name="Chan K.-G."/>
            <person name="Leung F.C.C."/>
        </authorList>
    </citation>
    <scope>NUCLEOTIDE SEQUENCE [LARGE SCALE GENOMIC DNA]</scope>
    <source>
        <strain evidence="3 4">A8</strain>
    </source>
</reference>
<gene>
    <name evidence="3" type="ORF">HY57_12745</name>
</gene>
<dbReference type="AlphaFoldDB" id="A0A075K7F2"/>
<evidence type="ECO:0008006" key="5">
    <source>
        <dbReference type="Google" id="ProtNLM"/>
    </source>
</evidence>
<proteinExistence type="predicted"/>
<protein>
    <recommendedName>
        <fullName evidence="5">Lipoprotein</fullName>
    </recommendedName>
</protein>
<dbReference type="EMBL" id="CP008884">
    <property type="protein sequence ID" value="AIF48068.1"/>
    <property type="molecule type" value="Genomic_DNA"/>
</dbReference>
<evidence type="ECO:0000313" key="4">
    <source>
        <dbReference type="Proteomes" id="UP000027987"/>
    </source>
</evidence>
<dbReference type="RefSeq" id="WP_019467231.1">
    <property type="nucleotide sequence ID" value="NZ_ALOY01000182.1"/>
</dbReference>
<keyword evidence="2" id="KW-0472">Membrane</keyword>
<sequence length="71" mass="7726">MSRRHDLAADTGDRWYRQPILWLGAAIFAASLAGCVWMIVLGAHHADDPVDAPSPLMGVPSTTHDHRPAKP</sequence>
<keyword evidence="2" id="KW-0812">Transmembrane</keyword>